<gene>
    <name evidence="2" type="ORF">DEO72_LG9g500</name>
</gene>
<evidence type="ECO:0000313" key="3">
    <source>
        <dbReference type="Proteomes" id="UP000501690"/>
    </source>
</evidence>
<organism evidence="2 3">
    <name type="scientific">Vigna unguiculata</name>
    <name type="common">Cowpea</name>
    <dbReference type="NCBI Taxonomy" id="3917"/>
    <lineage>
        <taxon>Eukaryota</taxon>
        <taxon>Viridiplantae</taxon>
        <taxon>Streptophyta</taxon>
        <taxon>Embryophyta</taxon>
        <taxon>Tracheophyta</taxon>
        <taxon>Spermatophyta</taxon>
        <taxon>Magnoliopsida</taxon>
        <taxon>eudicotyledons</taxon>
        <taxon>Gunneridae</taxon>
        <taxon>Pentapetalae</taxon>
        <taxon>rosids</taxon>
        <taxon>fabids</taxon>
        <taxon>Fabales</taxon>
        <taxon>Fabaceae</taxon>
        <taxon>Papilionoideae</taxon>
        <taxon>50 kb inversion clade</taxon>
        <taxon>NPAAA clade</taxon>
        <taxon>indigoferoid/millettioid clade</taxon>
        <taxon>Phaseoleae</taxon>
        <taxon>Vigna</taxon>
    </lineage>
</organism>
<feature type="compositionally biased region" description="Basic and acidic residues" evidence="1">
    <location>
        <begin position="141"/>
        <end position="154"/>
    </location>
</feature>
<accession>A0A4D6N0A0</accession>
<protein>
    <submittedName>
        <fullName evidence="2">Uncharacterized protein</fullName>
    </submittedName>
</protein>
<reference evidence="2 3" key="1">
    <citation type="submission" date="2019-04" db="EMBL/GenBank/DDBJ databases">
        <title>An improved genome assembly and genetic linkage map for asparagus bean, Vigna unguiculata ssp. sesquipedialis.</title>
        <authorList>
            <person name="Xia Q."/>
            <person name="Zhang R."/>
            <person name="Dong Y."/>
        </authorList>
    </citation>
    <scope>NUCLEOTIDE SEQUENCE [LARGE SCALE GENOMIC DNA]</scope>
    <source>
        <tissue evidence="2">Leaf</tissue>
    </source>
</reference>
<dbReference type="Proteomes" id="UP000501690">
    <property type="component" value="Linkage Group LG9"/>
</dbReference>
<evidence type="ECO:0000313" key="2">
    <source>
        <dbReference type="EMBL" id="QCE05497.1"/>
    </source>
</evidence>
<keyword evidence="3" id="KW-1185">Reference proteome</keyword>
<evidence type="ECO:0000256" key="1">
    <source>
        <dbReference type="SAM" id="MobiDB-lite"/>
    </source>
</evidence>
<name>A0A4D6N0A0_VIGUN</name>
<proteinExistence type="predicted"/>
<dbReference type="AlphaFoldDB" id="A0A4D6N0A0"/>
<sequence length="174" mass="20112">MMVKMWRMISTKMRMMETIRIIRIIPMKTIRRGNPAATAWHGLKVTVQLHLCVHRKLTNHRLEKEEKLSRESSIRRDPPKVSHEVYIPGQCTFRQAVLNGGKYTDTMARTTPKDVHFMRKLLEKHQAKQQAGKAGGKLIHMRDLQAEEHAEDQRLSPSADQENIARATSEPDDP</sequence>
<feature type="region of interest" description="Disordered" evidence="1">
    <location>
        <begin position="141"/>
        <end position="174"/>
    </location>
</feature>
<dbReference type="EMBL" id="CP039353">
    <property type="protein sequence ID" value="QCE05497.1"/>
    <property type="molecule type" value="Genomic_DNA"/>
</dbReference>